<evidence type="ECO:0000256" key="1">
    <source>
        <dbReference type="SAM" id="MobiDB-lite"/>
    </source>
</evidence>
<dbReference type="InterPro" id="IPR048659">
    <property type="entry name" value="GREB1-like_2nd"/>
</dbReference>
<proteinExistence type="predicted"/>
<dbReference type="Proteomes" id="UP000694523">
    <property type="component" value="Unplaced"/>
</dbReference>
<keyword evidence="5" id="KW-1185">Reference proteome</keyword>
<feature type="domain" description="GREB1-like second" evidence="3">
    <location>
        <begin position="146"/>
        <end position="170"/>
    </location>
</feature>
<evidence type="ECO:0000313" key="5">
    <source>
        <dbReference type="Proteomes" id="UP000694523"/>
    </source>
</evidence>
<reference evidence="4" key="1">
    <citation type="submission" date="2025-08" db="UniProtKB">
        <authorList>
            <consortium name="Ensembl"/>
        </authorList>
    </citation>
    <scope>IDENTIFICATION</scope>
</reference>
<dbReference type="PANTHER" id="PTHR15720">
    <property type="entry name" value="GREB1-RELATED"/>
    <property type="match status" value="1"/>
</dbReference>
<dbReference type="AlphaFoldDB" id="A0A8C6SXX3"/>
<dbReference type="Pfam" id="PF20688">
    <property type="entry name" value="GREB1_2nd"/>
    <property type="match status" value="1"/>
</dbReference>
<dbReference type="InterPro" id="IPR028422">
    <property type="entry name" value="GREB1"/>
</dbReference>
<dbReference type="Pfam" id="PF15782">
    <property type="entry name" value="GREB1_N"/>
    <property type="match status" value="1"/>
</dbReference>
<dbReference type="InterPro" id="IPR046926">
    <property type="entry name" value="GREB1_N"/>
</dbReference>
<organism evidence="4 5">
    <name type="scientific">Neogobius melanostomus</name>
    <name type="common">round goby</name>
    <dbReference type="NCBI Taxonomy" id="47308"/>
    <lineage>
        <taxon>Eukaryota</taxon>
        <taxon>Metazoa</taxon>
        <taxon>Chordata</taxon>
        <taxon>Craniata</taxon>
        <taxon>Vertebrata</taxon>
        <taxon>Euteleostomi</taxon>
        <taxon>Actinopterygii</taxon>
        <taxon>Neopterygii</taxon>
        <taxon>Teleostei</taxon>
        <taxon>Neoteleostei</taxon>
        <taxon>Acanthomorphata</taxon>
        <taxon>Gobiaria</taxon>
        <taxon>Gobiiformes</taxon>
        <taxon>Gobioidei</taxon>
        <taxon>Gobiidae</taxon>
        <taxon>Benthophilinae</taxon>
        <taxon>Neogobiini</taxon>
        <taxon>Neogobius</taxon>
    </lineage>
</organism>
<feature type="domain" description="GREB1 N-terminal" evidence="2">
    <location>
        <begin position="4"/>
        <end position="67"/>
    </location>
</feature>
<accession>A0A8C6SXX3</accession>
<feature type="compositionally biased region" description="Polar residues" evidence="1">
    <location>
        <begin position="162"/>
        <end position="173"/>
    </location>
</feature>
<evidence type="ECO:0000313" key="4">
    <source>
        <dbReference type="Ensembl" id="ENSNMLP00000010112.1"/>
    </source>
</evidence>
<feature type="region of interest" description="Disordered" evidence="1">
    <location>
        <begin position="120"/>
        <end position="179"/>
    </location>
</feature>
<dbReference type="PANTHER" id="PTHR15720:SF13">
    <property type="entry name" value="PROTEIN GREB1"/>
    <property type="match status" value="1"/>
</dbReference>
<name>A0A8C6SXX3_9GOBI</name>
<evidence type="ECO:0000259" key="3">
    <source>
        <dbReference type="Pfam" id="PF20688"/>
    </source>
</evidence>
<protein>
    <submittedName>
        <fullName evidence="4">Uncharacterized protein</fullName>
    </submittedName>
</protein>
<sequence>MLFCIGSGFCQAGRDLRLSSLASASLDLRPGFMLVGVKSQSLQDNLLVCAVDHRFLPDEQGSNALLDGRIKQLGSNLLEGQNPINGPSPNITLPHQSAGYTGSHVEQVSQVANASHSLTNYAEPVPPANPTPLNQAGPGKMSTTGILVNTGPPKKRHKGWSPESSSNTVSETLLSPPHS</sequence>
<dbReference type="Ensembl" id="ENSNMLT00000011441.1">
    <property type="protein sequence ID" value="ENSNMLP00000010112.1"/>
    <property type="gene ID" value="ENSNMLG00000006991.1"/>
</dbReference>
<evidence type="ECO:0000259" key="2">
    <source>
        <dbReference type="Pfam" id="PF15782"/>
    </source>
</evidence>
<reference evidence="4" key="2">
    <citation type="submission" date="2025-09" db="UniProtKB">
        <authorList>
            <consortium name="Ensembl"/>
        </authorList>
    </citation>
    <scope>IDENTIFICATION</scope>
</reference>